<keyword evidence="1" id="KW-0813">Transport</keyword>
<dbReference type="InterPro" id="IPR051541">
    <property type="entry name" value="PTS_SugarTrans_NitroReg"/>
</dbReference>
<dbReference type="CDD" id="cd00211">
    <property type="entry name" value="PTS_IIA_fru"/>
    <property type="match status" value="1"/>
</dbReference>
<dbReference type="Proteomes" id="UP001225134">
    <property type="component" value="Unassembled WGS sequence"/>
</dbReference>
<organism evidence="7 8">
    <name type="scientific">Sneathia sanguinegens</name>
    <dbReference type="NCBI Taxonomy" id="40543"/>
    <lineage>
        <taxon>Bacteria</taxon>
        <taxon>Fusobacteriati</taxon>
        <taxon>Fusobacteriota</taxon>
        <taxon>Fusobacteriia</taxon>
        <taxon>Fusobacteriales</taxon>
        <taxon>Leptotrichiaceae</taxon>
        <taxon>Sneathia</taxon>
    </lineage>
</organism>
<keyword evidence="5" id="KW-0598">Phosphotransferase system</keyword>
<evidence type="ECO:0000259" key="6">
    <source>
        <dbReference type="PROSITE" id="PS51094"/>
    </source>
</evidence>
<dbReference type="EMBL" id="JASSPP010000003">
    <property type="protein sequence ID" value="MDK9580404.1"/>
    <property type="molecule type" value="Genomic_DNA"/>
</dbReference>
<evidence type="ECO:0000256" key="3">
    <source>
        <dbReference type="ARBA" id="ARBA00022597"/>
    </source>
</evidence>
<dbReference type="InterPro" id="IPR002178">
    <property type="entry name" value="PTS_EIIA_type-2_dom"/>
</dbReference>
<gene>
    <name evidence="7" type="ORF">QQA45_02590</name>
</gene>
<keyword evidence="2" id="KW-0597">Phosphoprotein</keyword>
<proteinExistence type="predicted"/>
<keyword evidence="4" id="KW-0808">Transferase</keyword>
<dbReference type="InterPro" id="IPR016152">
    <property type="entry name" value="PTrfase/Anion_transptr"/>
</dbReference>
<dbReference type="InterPro" id="IPR004715">
    <property type="entry name" value="PTS_IIA_fruc"/>
</dbReference>
<protein>
    <submittedName>
        <fullName evidence="7">PTS sugar transporter subunit IIA</fullName>
    </submittedName>
</protein>
<dbReference type="PROSITE" id="PS51094">
    <property type="entry name" value="PTS_EIIA_TYPE_2"/>
    <property type="match status" value="1"/>
</dbReference>
<evidence type="ECO:0000256" key="5">
    <source>
        <dbReference type="ARBA" id="ARBA00022683"/>
    </source>
</evidence>
<sequence>MKKISEYLKVQSIDLDLKSKDKKAILKELFEKLGNCKEVTNKEKCYEDLLEREKLGSTGIGEGFAIPHAKSTGVSELIMTVGISKEPIEYEAVDGKPVNIFFMFLSPNELSQEYLILLAKISRYIRENNFKTQLLNAKKQEDIVQILNSKDE</sequence>
<evidence type="ECO:0000256" key="4">
    <source>
        <dbReference type="ARBA" id="ARBA00022679"/>
    </source>
</evidence>
<comment type="caution">
    <text evidence="7">The sequence shown here is derived from an EMBL/GenBank/DDBJ whole genome shotgun (WGS) entry which is preliminary data.</text>
</comment>
<accession>A0ABT7HJT4</accession>
<dbReference type="RefSeq" id="WP_285152745.1">
    <property type="nucleotide sequence ID" value="NZ_JASSPP010000003.1"/>
</dbReference>
<keyword evidence="8" id="KW-1185">Reference proteome</keyword>
<feature type="domain" description="PTS EIIA type-2" evidence="6">
    <location>
        <begin position="6"/>
        <end position="150"/>
    </location>
</feature>
<reference evidence="7 8" key="1">
    <citation type="submission" date="2023-06" db="EMBL/GenBank/DDBJ databases">
        <title>Antibody response to the Sneathia vaginalis cytopathogenic toxin A during pregnancy.</title>
        <authorList>
            <person name="Mccoy Z.T."/>
            <person name="Serrano M.G."/>
            <person name="Spaine K."/>
            <person name="Edwards D.J."/>
            <person name="Buck G.A."/>
            <person name="Jefferson K."/>
        </authorList>
    </citation>
    <scope>NUCLEOTIDE SEQUENCE [LARGE SCALE GENOMIC DNA]</scope>
    <source>
        <strain evidence="7 8">CCUG 42621</strain>
    </source>
</reference>
<dbReference type="PANTHER" id="PTHR47738:SF2">
    <property type="entry name" value="PTS SYSTEM FRUCTOSE-LIKE EIIA COMPONENT"/>
    <property type="match status" value="1"/>
</dbReference>
<keyword evidence="3 7" id="KW-0762">Sugar transport</keyword>
<dbReference type="Pfam" id="PF00359">
    <property type="entry name" value="PTS_EIIA_2"/>
    <property type="match status" value="1"/>
</dbReference>
<evidence type="ECO:0000313" key="7">
    <source>
        <dbReference type="EMBL" id="MDK9580404.1"/>
    </source>
</evidence>
<evidence type="ECO:0000313" key="8">
    <source>
        <dbReference type="Proteomes" id="UP001225134"/>
    </source>
</evidence>
<dbReference type="Gene3D" id="3.40.930.10">
    <property type="entry name" value="Mannitol-specific EII, Chain A"/>
    <property type="match status" value="1"/>
</dbReference>
<name>A0ABT7HJT4_9FUSO</name>
<dbReference type="NCBIfam" id="TIGR00848">
    <property type="entry name" value="fruA"/>
    <property type="match status" value="1"/>
</dbReference>
<evidence type="ECO:0000256" key="1">
    <source>
        <dbReference type="ARBA" id="ARBA00022448"/>
    </source>
</evidence>
<dbReference type="SUPFAM" id="SSF55804">
    <property type="entry name" value="Phoshotransferase/anion transport protein"/>
    <property type="match status" value="1"/>
</dbReference>
<evidence type="ECO:0000256" key="2">
    <source>
        <dbReference type="ARBA" id="ARBA00022553"/>
    </source>
</evidence>
<dbReference type="PANTHER" id="PTHR47738">
    <property type="entry name" value="PTS SYSTEM FRUCTOSE-LIKE EIIA COMPONENT-RELATED"/>
    <property type="match status" value="1"/>
</dbReference>